<evidence type="ECO:0000313" key="4">
    <source>
        <dbReference type="Proteomes" id="UP000703269"/>
    </source>
</evidence>
<keyword evidence="2" id="KW-0812">Transmembrane</keyword>
<feature type="transmembrane region" description="Helical" evidence="2">
    <location>
        <begin position="113"/>
        <end position="130"/>
    </location>
</feature>
<name>A0A9P3GE94_9APHY</name>
<dbReference type="Proteomes" id="UP000703269">
    <property type="component" value="Unassembled WGS sequence"/>
</dbReference>
<reference evidence="3 4" key="1">
    <citation type="submission" date="2021-08" db="EMBL/GenBank/DDBJ databases">
        <title>Draft Genome Sequence of Phanerochaete sordida strain YK-624.</title>
        <authorList>
            <person name="Mori T."/>
            <person name="Dohra H."/>
            <person name="Suzuki T."/>
            <person name="Kawagishi H."/>
            <person name="Hirai H."/>
        </authorList>
    </citation>
    <scope>NUCLEOTIDE SEQUENCE [LARGE SCALE GENOMIC DNA]</scope>
    <source>
        <strain evidence="3 4">YK-624</strain>
    </source>
</reference>
<proteinExistence type="predicted"/>
<organism evidence="3 4">
    <name type="scientific">Phanerochaete sordida</name>
    <dbReference type="NCBI Taxonomy" id="48140"/>
    <lineage>
        <taxon>Eukaryota</taxon>
        <taxon>Fungi</taxon>
        <taxon>Dikarya</taxon>
        <taxon>Basidiomycota</taxon>
        <taxon>Agaricomycotina</taxon>
        <taxon>Agaricomycetes</taxon>
        <taxon>Polyporales</taxon>
        <taxon>Phanerochaetaceae</taxon>
        <taxon>Phanerochaete</taxon>
    </lineage>
</organism>
<sequence>MSRGEAASTYSSSKDPGPSAAGPDLPTPGTPDPQDPKEAFSPATPPWVDRWTDRLLYVLCILMHVVLLAFFAALVGLRARSKGAAFALDKFIPANLTFEEFELFNKLSLVPNVVIKVYLVPLLYLTQLLALKRDLHLKQTLTAMHDKSQAWLSLGASGVTIVKYRDLFSRKSRGTTLRQELAALGTVFSVFVYLAGSLVLGIIAPDLISTFTRSANDTSFEPLLAALPNIGQNVSLLQDAYPVVSLLSLLINDGNVNINGLYYNAIYNIPQFISDTPAPTNATAFEVSCQSIAGAFQAGDLNVLNATIPIHVHDALEDIDITPLPRSLNIRSAVWRQPTTDAPPPVLLVASTLLFEDVNGSLGDSVLSLNMTLSPEKCISTPNCTAVTDVQLMACTVSYQQAVEQLQIDTINWPYIVPNATDINANAFDILFSTPTLNWTDWGQPESTEDPILSNIGSFASLSPPSHAVQLFKLPESNQTASYTFSLLEESIMEAAGYYVDDDGSLIVDIENVLAAALATVFARAALNRDSVTAGEDESFGAISTSFSLEIKRWQPWLGTAVAATMLVLAAALTRLPARHGTEAHVSGLGVLELTWLLGRDTTGIAERAATLAVPTGANLRRHGRGIDVEFVEN</sequence>
<comment type="caution">
    <text evidence="3">The sequence shown here is derived from an EMBL/GenBank/DDBJ whole genome shotgun (WGS) entry which is preliminary data.</text>
</comment>
<evidence type="ECO:0000313" key="3">
    <source>
        <dbReference type="EMBL" id="GJE92149.1"/>
    </source>
</evidence>
<evidence type="ECO:0000256" key="1">
    <source>
        <dbReference type="SAM" id="MobiDB-lite"/>
    </source>
</evidence>
<protein>
    <submittedName>
        <fullName evidence="3">Uncharacterized protein</fullName>
    </submittedName>
</protein>
<evidence type="ECO:0000256" key="2">
    <source>
        <dbReference type="SAM" id="Phobius"/>
    </source>
</evidence>
<gene>
    <name evidence="3" type="ORF">PsYK624_083020</name>
</gene>
<dbReference type="EMBL" id="BPQB01000025">
    <property type="protein sequence ID" value="GJE92149.1"/>
    <property type="molecule type" value="Genomic_DNA"/>
</dbReference>
<keyword evidence="2" id="KW-0472">Membrane</keyword>
<keyword evidence="4" id="KW-1185">Reference proteome</keyword>
<keyword evidence="2" id="KW-1133">Transmembrane helix</keyword>
<dbReference type="OrthoDB" id="2792102at2759"/>
<feature type="transmembrane region" description="Helical" evidence="2">
    <location>
        <begin position="55"/>
        <end position="77"/>
    </location>
</feature>
<feature type="region of interest" description="Disordered" evidence="1">
    <location>
        <begin position="1"/>
        <end position="44"/>
    </location>
</feature>
<accession>A0A9P3GE94</accession>
<feature type="transmembrane region" description="Helical" evidence="2">
    <location>
        <begin position="180"/>
        <end position="204"/>
    </location>
</feature>
<dbReference type="AlphaFoldDB" id="A0A9P3GE94"/>